<keyword evidence="1" id="KW-0472">Membrane</keyword>
<evidence type="ECO:0000256" key="1">
    <source>
        <dbReference type="SAM" id="Phobius"/>
    </source>
</evidence>
<reference evidence="2 3" key="1">
    <citation type="submission" date="2016-11" db="EMBL/GenBank/DDBJ databases">
        <authorList>
            <person name="Jaros S."/>
            <person name="Januszkiewicz K."/>
            <person name="Wedrychowicz H."/>
        </authorList>
    </citation>
    <scope>NUCLEOTIDE SEQUENCE [LARGE SCALE GENOMIC DNA]</scope>
    <source>
        <strain evidence="2 3">DSM 16112</strain>
    </source>
</reference>
<evidence type="ECO:0000313" key="3">
    <source>
        <dbReference type="Proteomes" id="UP000184327"/>
    </source>
</evidence>
<protein>
    <submittedName>
        <fullName evidence="2">Uncharacterized protein</fullName>
    </submittedName>
</protein>
<keyword evidence="1" id="KW-1133">Transmembrane helix</keyword>
<dbReference type="AlphaFoldDB" id="A0A1M5ABW2"/>
<keyword evidence="3" id="KW-1185">Reference proteome</keyword>
<dbReference type="EMBL" id="FQUZ01000017">
    <property type="protein sequence ID" value="SHF27811.1"/>
    <property type="molecule type" value="Genomic_DNA"/>
</dbReference>
<dbReference type="Proteomes" id="UP000184327">
    <property type="component" value="Unassembled WGS sequence"/>
</dbReference>
<gene>
    <name evidence="2" type="ORF">SAMN02745117_01639</name>
</gene>
<dbReference type="STRING" id="1122156.SAMN02745117_01639"/>
<sequence length="44" mass="4480">MIEVLESVDLAGIAAAVTALSITIVGIAFALQGATVGKRVVRRV</sequence>
<organism evidence="2 3">
    <name type="scientific">Lampropedia hyalina DSM 16112</name>
    <dbReference type="NCBI Taxonomy" id="1122156"/>
    <lineage>
        <taxon>Bacteria</taxon>
        <taxon>Pseudomonadati</taxon>
        <taxon>Pseudomonadota</taxon>
        <taxon>Betaproteobacteria</taxon>
        <taxon>Burkholderiales</taxon>
        <taxon>Comamonadaceae</taxon>
        <taxon>Lampropedia</taxon>
    </lineage>
</organism>
<proteinExistence type="predicted"/>
<name>A0A1M5ABW2_9BURK</name>
<keyword evidence="1" id="KW-0812">Transmembrane</keyword>
<accession>A0A1M5ABW2</accession>
<evidence type="ECO:0000313" key="2">
    <source>
        <dbReference type="EMBL" id="SHF27811.1"/>
    </source>
</evidence>
<dbReference type="RefSeq" id="WP_268767829.1">
    <property type="nucleotide sequence ID" value="NZ_FQUZ01000017.1"/>
</dbReference>
<feature type="transmembrane region" description="Helical" evidence="1">
    <location>
        <begin position="12"/>
        <end position="34"/>
    </location>
</feature>